<organism evidence="1 2">
    <name type="scientific">Bacillus yunxiaonensis</name>
    <dbReference type="NCBI Taxonomy" id="3127665"/>
    <lineage>
        <taxon>Bacteria</taxon>
        <taxon>Bacillati</taxon>
        <taxon>Bacillota</taxon>
        <taxon>Bacilli</taxon>
        <taxon>Bacillales</taxon>
        <taxon>Bacillaceae</taxon>
        <taxon>Bacillus</taxon>
    </lineage>
</organism>
<comment type="caution">
    <text evidence="1">The sequence shown here is derived from an EMBL/GenBank/DDBJ whole genome shotgun (WGS) entry which is preliminary data.</text>
</comment>
<dbReference type="EMBL" id="JBAWSV010000005">
    <property type="protein sequence ID" value="MEI4830942.1"/>
    <property type="molecule type" value="Genomic_DNA"/>
</dbReference>
<gene>
    <name evidence="1" type="ORF">WAX78_15960</name>
</gene>
<keyword evidence="2" id="KW-1185">Reference proteome</keyword>
<name>A0ABU8FY63_9BACI</name>
<accession>A0ABU8FY63</accession>
<evidence type="ECO:0000313" key="2">
    <source>
        <dbReference type="Proteomes" id="UP001367922"/>
    </source>
</evidence>
<reference evidence="1 2" key="1">
    <citation type="submission" date="2024-01" db="EMBL/GenBank/DDBJ databases">
        <title>Seven novel Bacillus-like species.</title>
        <authorList>
            <person name="Liu G."/>
        </authorList>
    </citation>
    <scope>NUCLEOTIDE SEQUENCE [LARGE SCALE GENOMIC DNA]</scope>
    <source>
        <strain evidence="1 2">FJAT-53711</strain>
    </source>
</reference>
<proteinExistence type="predicted"/>
<dbReference type="RefSeq" id="WP_336483042.1">
    <property type="nucleotide sequence ID" value="NZ_JBAWSV010000005.1"/>
</dbReference>
<protein>
    <submittedName>
        <fullName evidence="1">Uncharacterized protein</fullName>
    </submittedName>
</protein>
<dbReference type="Proteomes" id="UP001367922">
    <property type="component" value="Unassembled WGS sequence"/>
</dbReference>
<sequence>MDIKKMIDTIETKEIDAESFVSELHDKLVKLYNEKDIEWYTEIFKDMLSLAVHLKFDLVLKYFEYALLLLQMNENNFRKHLSAWLRGIIIKIGF</sequence>
<evidence type="ECO:0000313" key="1">
    <source>
        <dbReference type="EMBL" id="MEI4830942.1"/>
    </source>
</evidence>